<feature type="repeat" description="TPR" evidence="22">
    <location>
        <begin position="1326"/>
        <end position="1359"/>
    </location>
</feature>
<keyword evidence="7" id="KW-0800">Toxin</keyword>
<keyword evidence="8" id="KW-0528">Neurotoxin</keyword>
<dbReference type="PANTHER" id="PTHR24166">
    <property type="entry name" value="ROLLING PEBBLES, ISOFORM B"/>
    <property type="match status" value="1"/>
</dbReference>
<organism evidence="25 26">
    <name type="scientific">Oedothorax gibbosus</name>
    <dbReference type="NCBI Taxonomy" id="931172"/>
    <lineage>
        <taxon>Eukaryota</taxon>
        <taxon>Metazoa</taxon>
        <taxon>Ecdysozoa</taxon>
        <taxon>Arthropoda</taxon>
        <taxon>Chelicerata</taxon>
        <taxon>Arachnida</taxon>
        <taxon>Araneae</taxon>
        <taxon>Araneomorphae</taxon>
        <taxon>Entelegynae</taxon>
        <taxon>Araneoidea</taxon>
        <taxon>Linyphiidae</taxon>
        <taxon>Erigoninae</taxon>
        <taxon>Oedothorax</taxon>
    </lineage>
</organism>
<gene>
    <name evidence="25" type="ORF">JTE90_028664</name>
</gene>
<dbReference type="InterPro" id="IPR001841">
    <property type="entry name" value="Znf_RING"/>
</dbReference>
<dbReference type="PROSITE" id="PS00518">
    <property type="entry name" value="ZF_RING_1"/>
    <property type="match status" value="1"/>
</dbReference>
<dbReference type="SUPFAM" id="SSF52540">
    <property type="entry name" value="P-loop containing nucleoside triphosphate hydrolases"/>
    <property type="match status" value="2"/>
</dbReference>
<dbReference type="Pfam" id="PF12796">
    <property type="entry name" value="Ank_2"/>
    <property type="match status" value="3"/>
</dbReference>
<evidence type="ECO:0000256" key="4">
    <source>
        <dbReference type="ARBA" id="ARBA00022525"/>
    </source>
</evidence>
<sequence length="1440" mass="159780">MIADDNAQYHHWYNDVPSLKKQPVMFESTLCPTCCTPFDKGKHRRLIDTCGHEICYMCVNSDHCPLCLQHAQSQSEQRLSQDTGIPRPRLKTNGHFTQYMQTREMISPERPTMVGNLPPKTNAFLFIKAKPAVPVRNMANYSPRISRASRNNYRQMKWPNVLIPDNQAALSDDELQTNSKISSRDHDLYTRLGLLLGDRVPLSGSKTTNGSCQESYASISSLASSEVNTTNTSPLSTLTVSDSSEADPLSCSVGMRPTMRDQSSDSVVSLMSTSTGHSSCSSPIGTHFKRHIPTRTSDSFLQFAKRNLHRRQLHHNHHNSDESALNLPAVGRKSSIVKLLNKTLKPLYFEVPQAESYPLFIGRQWLFKEIEQELSSDAKGKKAIVIMGGPGSGKTAVVSQLVEYSSFRAKKEDAIYQDIQSLDGSDYNMSNSSSSDSGLYQSITTLHHSGARSLSNRLVAYHLCQTDNNITCLVPEFVHSMAAHLCRAPQLTAYRDLVARDQRLQDLLSLPSCIADPSTSFLKGILEPLHNLRSRNRIPNTTCLMIVDGLNEAEYHRPDYGDTISSFLVRHFDAIPAWIKVVVTIRTSFSEVIKRLPSHCISLDKLSSNENIQKDLCTYILHRINTSSSIRANITVNNSKAEGSCTSKFASHLANLSKGCILYVRMTLDLIEKGHLVVKSSSYRVLPVSLNEVYTLSFNLKFTTIKSYERVSPLLQICLATLHPLTPSELFHTFNARFVSEGVEWAEFLERLEVLTSSHFLVRRNEGSLMFLHPSMREWLLRRGENEGTKFLCDARMGSMSLAFRMSRSGQVKSADQCLELGHHALKAHIFKSTPKEMQPRDQQAFWVQLGTECIETSLGSLRNLFSPNVKVSRLLLLAGANPNLIIPNLDNMSLLSVASQNGFLEMVSMLIEFGADVNALSSSSFGALALACQKGFLDIVRLLVANGAKINQMDHEGKCPAIHAASQGHLDILMFLFQCDWPMDQNARPLANHIRLSEVVQCSLVAAAHNGHYHVCEYILDLPGIQINDHDHLTGHSALTAASSSGHLQCTNVLIRRGASVSAANHQGEPPILCAASNGHWEVTEKLLMHGATPEAVNLMGRTALMVAAMGGHPVLELLLSKGASTETVDKEGLTALSWACLKGHYQAAQCLLTHGADTNSADKSGRTPLDFAAFNGDPEIVQLLLDSGAVMEHVDMTGMRPLDRAIGCKNTAAVVRFLHKGAKLGSQTWVMAQGNSEILILLLNKLLEDATVLCKRSMLKDAAHRYQYALKKFPPENVLILDRRFLQIKFQLLLGLSRCRRKLNEPQLSIEAADKAIYLKPSSFEGYYARGRAREALGDHDSALSDIIEALKLAPQNQEMKRVLMRLKENIALNTKDLHCDNTRIDTSIGFTGQELPQMESFGSTETIDQLCNLTLNLVEDLNQLKDRMQDSGCESIH</sequence>
<keyword evidence="17" id="KW-1053">Target membrane</keyword>
<feature type="repeat" description="ANK" evidence="20">
    <location>
        <begin position="1133"/>
        <end position="1165"/>
    </location>
</feature>
<evidence type="ECO:0000256" key="11">
    <source>
        <dbReference type="ARBA" id="ARBA00022771"/>
    </source>
</evidence>
<evidence type="ECO:0000313" key="26">
    <source>
        <dbReference type="Proteomes" id="UP000827092"/>
    </source>
</evidence>
<keyword evidence="15" id="KW-0638">Presynaptic neurotoxin</keyword>
<dbReference type="InterPro" id="IPR036770">
    <property type="entry name" value="Ankyrin_rpt-contain_sf"/>
</dbReference>
<feature type="repeat" description="ANK" evidence="20">
    <location>
        <begin position="1068"/>
        <end position="1100"/>
    </location>
</feature>
<evidence type="ECO:0000256" key="3">
    <source>
        <dbReference type="ARBA" id="ARBA00022483"/>
    </source>
</evidence>
<dbReference type="InterPro" id="IPR050889">
    <property type="entry name" value="Dendritic_Spine_Reg/Scaffold"/>
</dbReference>
<evidence type="ECO:0000256" key="23">
    <source>
        <dbReference type="SAM" id="MobiDB-lite"/>
    </source>
</evidence>
<dbReference type="Pfam" id="PF25520">
    <property type="entry name" value="AAA_lid_TANC1"/>
    <property type="match status" value="1"/>
</dbReference>
<dbReference type="SUPFAM" id="SSF48452">
    <property type="entry name" value="TPR-like"/>
    <property type="match status" value="1"/>
</dbReference>
<dbReference type="PROSITE" id="PS50088">
    <property type="entry name" value="ANK_REPEAT"/>
    <property type="match status" value="7"/>
</dbReference>
<dbReference type="InterPro" id="IPR058056">
    <property type="entry name" value="WH_TANC1/2"/>
</dbReference>
<dbReference type="GO" id="GO:0098794">
    <property type="term" value="C:postsynapse"/>
    <property type="evidence" value="ECO:0007669"/>
    <property type="project" value="UniProtKB-SubCell"/>
</dbReference>
<keyword evidence="10" id="KW-0677">Repeat</keyword>
<dbReference type="GO" id="GO:0008270">
    <property type="term" value="F:zinc ion binding"/>
    <property type="evidence" value="ECO:0007669"/>
    <property type="project" value="UniProtKB-KW"/>
</dbReference>
<dbReference type="EMBL" id="JAFNEN010000221">
    <property type="protein sequence ID" value="KAG8189125.1"/>
    <property type="molecule type" value="Genomic_DNA"/>
</dbReference>
<evidence type="ECO:0000256" key="8">
    <source>
        <dbReference type="ARBA" id="ARBA00022699"/>
    </source>
</evidence>
<feature type="repeat" description="ANK" evidence="20">
    <location>
        <begin position="1101"/>
        <end position="1132"/>
    </location>
</feature>
<evidence type="ECO:0000256" key="16">
    <source>
        <dbReference type="ARBA" id="ARBA00023043"/>
    </source>
</evidence>
<keyword evidence="16 20" id="KW-0040">ANK repeat</keyword>
<keyword evidence="11 21" id="KW-0863">Zinc-finger</keyword>
<dbReference type="GO" id="GO:0044218">
    <property type="term" value="C:other organism cell membrane"/>
    <property type="evidence" value="ECO:0007669"/>
    <property type="project" value="UniProtKB-KW"/>
</dbReference>
<keyword evidence="9" id="KW-0479">Metal-binding</keyword>
<evidence type="ECO:0000256" key="15">
    <source>
        <dbReference type="ARBA" id="ARBA00023028"/>
    </source>
</evidence>
<dbReference type="InterPro" id="IPR011990">
    <property type="entry name" value="TPR-like_helical_dom_sf"/>
</dbReference>
<evidence type="ECO:0000259" key="24">
    <source>
        <dbReference type="PROSITE" id="PS50089"/>
    </source>
</evidence>
<dbReference type="InterPro" id="IPR027417">
    <property type="entry name" value="P-loop_NTPase"/>
</dbReference>
<evidence type="ECO:0000256" key="6">
    <source>
        <dbReference type="ARBA" id="ARBA00022553"/>
    </source>
</evidence>
<keyword evidence="4" id="KW-0964">Secreted</keyword>
<name>A0AAV6V054_9ARAC</name>
<keyword evidence="5" id="KW-1052">Target cell membrane</keyword>
<feature type="repeat" description="ANK" evidence="20">
    <location>
        <begin position="891"/>
        <end position="923"/>
    </location>
</feature>
<evidence type="ECO:0000256" key="2">
    <source>
        <dbReference type="ARBA" id="ARBA00004613"/>
    </source>
</evidence>
<proteinExistence type="inferred from homology"/>
<dbReference type="InterPro" id="IPR058018">
    <property type="entry name" value="AAA_lid_TANC1/2"/>
</dbReference>
<evidence type="ECO:0000256" key="12">
    <source>
        <dbReference type="ARBA" id="ARBA00022803"/>
    </source>
</evidence>
<dbReference type="InterPro" id="IPR017907">
    <property type="entry name" value="Znf_RING_CS"/>
</dbReference>
<dbReference type="SMART" id="SM00028">
    <property type="entry name" value="TPR"/>
    <property type="match status" value="2"/>
</dbReference>
<evidence type="ECO:0000256" key="18">
    <source>
        <dbReference type="ARBA" id="ARBA00034110"/>
    </source>
</evidence>
<reference evidence="25 26" key="1">
    <citation type="journal article" date="2022" name="Nat. Ecol. Evol.">
        <title>A masculinizing supergene underlies an exaggerated male reproductive morph in a spider.</title>
        <authorList>
            <person name="Hendrickx F."/>
            <person name="De Corte Z."/>
            <person name="Sonet G."/>
            <person name="Van Belleghem S.M."/>
            <person name="Kostlbacher S."/>
            <person name="Vangestel C."/>
        </authorList>
    </citation>
    <scope>NUCLEOTIDE SEQUENCE [LARGE SCALE GENOMIC DNA]</scope>
    <source>
        <strain evidence="25">W744_W776</strain>
    </source>
</reference>
<feature type="repeat" description="ANK" evidence="20">
    <location>
        <begin position="924"/>
        <end position="956"/>
    </location>
</feature>
<feature type="compositionally biased region" description="Low complexity" evidence="23">
    <location>
        <begin position="227"/>
        <end position="240"/>
    </location>
</feature>
<dbReference type="Gene3D" id="3.40.50.300">
    <property type="entry name" value="P-loop containing nucleotide triphosphate hydrolases"/>
    <property type="match status" value="1"/>
</dbReference>
<evidence type="ECO:0000256" key="14">
    <source>
        <dbReference type="ARBA" id="ARBA00023018"/>
    </source>
</evidence>
<keyword evidence="13" id="KW-0862">Zinc</keyword>
<evidence type="ECO:0000256" key="19">
    <source>
        <dbReference type="ARBA" id="ARBA00038259"/>
    </source>
</evidence>
<comment type="similarity">
    <text evidence="19">Belongs to the TANC family.</text>
</comment>
<dbReference type="GO" id="GO:0090729">
    <property type="term" value="F:toxin activity"/>
    <property type="evidence" value="ECO:0007669"/>
    <property type="project" value="UniProtKB-KW"/>
</dbReference>
<keyword evidence="3" id="KW-0268">Exocytosis</keyword>
<evidence type="ECO:0000256" key="13">
    <source>
        <dbReference type="ARBA" id="ARBA00022833"/>
    </source>
</evidence>
<dbReference type="GO" id="GO:0005576">
    <property type="term" value="C:extracellular region"/>
    <property type="evidence" value="ECO:0007669"/>
    <property type="project" value="UniProtKB-SubCell"/>
</dbReference>
<evidence type="ECO:0000256" key="9">
    <source>
        <dbReference type="ARBA" id="ARBA00022723"/>
    </source>
</evidence>
<feature type="region of interest" description="Disordered" evidence="23">
    <location>
        <begin position="227"/>
        <end position="262"/>
    </location>
</feature>
<dbReference type="Proteomes" id="UP000827092">
    <property type="component" value="Unassembled WGS sequence"/>
</dbReference>
<dbReference type="SUPFAM" id="SSF57850">
    <property type="entry name" value="RING/U-box"/>
    <property type="match status" value="1"/>
</dbReference>
<dbReference type="PROSITE" id="PS50005">
    <property type="entry name" value="TPR"/>
    <property type="match status" value="1"/>
</dbReference>
<feature type="repeat" description="ANK" evidence="20">
    <location>
        <begin position="1166"/>
        <end position="1198"/>
    </location>
</feature>
<keyword evidence="14" id="KW-0770">Synapse</keyword>
<dbReference type="SUPFAM" id="SSF48403">
    <property type="entry name" value="Ankyrin repeat"/>
    <property type="match status" value="1"/>
</dbReference>
<evidence type="ECO:0000313" key="25">
    <source>
        <dbReference type="EMBL" id="KAG8189125.1"/>
    </source>
</evidence>
<evidence type="ECO:0000256" key="20">
    <source>
        <dbReference type="PROSITE-ProRule" id="PRU00023"/>
    </source>
</evidence>
<dbReference type="InterPro" id="IPR002110">
    <property type="entry name" value="Ankyrin_rpt"/>
</dbReference>
<feature type="repeat" description="ANK" evidence="20">
    <location>
        <begin position="1035"/>
        <end position="1067"/>
    </location>
</feature>
<dbReference type="PANTHER" id="PTHR24166:SF55">
    <property type="entry name" value="ROLLING PEBBLES, ISOFORM B"/>
    <property type="match status" value="1"/>
</dbReference>
<dbReference type="Pfam" id="PF25521">
    <property type="entry name" value="WHD_TANC1"/>
    <property type="match status" value="1"/>
</dbReference>
<dbReference type="Gene3D" id="1.25.40.20">
    <property type="entry name" value="Ankyrin repeat-containing domain"/>
    <property type="match status" value="3"/>
</dbReference>
<keyword evidence="26" id="KW-1185">Reference proteome</keyword>
<evidence type="ECO:0000256" key="17">
    <source>
        <dbReference type="ARBA" id="ARBA00023298"/>
    </source>
</evidence>
<evidence type="ECO:0000256" key="5">
    <source>
        <dbReference type="ARBA" id="ARBA00022537"/>
    </source>
</evidence>
<evidence type="ECO:0000256" key="1">
    <source>
        <dbReference type="ARBA" id="ARBA00004175"/>
    </source>
</evidence>
<keyword evidence="5" id="KW-0472">Membrane</keyword>
<keyword evidence="6" id="KW-0597">Phosphoprotein</keyword>
<evidence type="ECO:0000256" key="21">
    <source>
        <dbReference type="PROSITE-ProRule" id="PRU00175"/>
    </source>
</evidence>
<keyword evidence="12 22" id="KW-0802">TPR repeat</keyword>
<protein>
    <recommendedName>
        <fullName evidence="24">RING-type domain-containing protein</fullName>
    </recommendedName>
</protein>
<comment type="caution">
    <text evidence="25">The sequence shown here is derived from an EMBL/GenBank/DDBJ whole genome shotgun (WGS) entry which is preliminary data.</text>
</comment>
<dbReference type="PROSITE" id="PS50089">
    <property type="entry name" value="ZF_RING_2"/>
    <property type="match status" value="1"/>
</dbReference>
<accession>A0AAV6V054</accession>
<dbReference type="Gene3D" id="1.25.40.10">
    <property type="entry name" value="Tetratricopeptide repeat domain"/>
    <property type="match status" value="1"/>
</dbReference>
<comment type="subcellular location">
    <subcellularLocation>
        <location evidence="18">Postsynapse</location>
    </subcellularLocation>
    <subcellularLocation>
        <location evidence="2">Secreted</location>
    </subcellularLocation>
    <subcellularLocation>
        <location evidence="1">Target cell membrane</location>
    </subcellularLocation>
</comment>
<evidence type="ECO:0000256" key="10">
    <source>
        <dbReference type="ARBA" id="ARBA00022737"/>
    </source>
</evidence>
<dbReference type="GO" id="GO:0006887">
    <property type="term" value="P:exocytosis"/>
    <property type="evidence" value="ECO:0007669"/>
    <property type="project" value="UniProtKB-KW"/>
</dbReference>
<feature type="domain" description="RING-type" evidence="24">
    <location>
        <begin position="31"/>
        <end position="67"/>
    </location>
</feature>
<evidence type="ECO:0000256" key="7">
    <source>
        <dbReference type="ARBA" id="ARBA00022656"/>
    </source>
</evidence>
<dbReference type="SMART" id="SM00248">
    <property type="entry name" value="ANK"/>
    <property type="match status" value="9"/>
</dbReference>
<dbReference type="PROSITE" id="PS50297">
    <property type="entry name" value="ANK_REP_REGION"/>
    <property type="match status" value="5"/>
</dbReference>
<dbReference type="InterPro" id="IPR019734">
    <property type="entry name" value="TPR_rpt"/>
</dbReference>
<dbReference type="GO" id="GO:0044231">
    <property type="term" value="C:host cell presynaptic membrane"/>
    <property type="evidence" value="ECO:0007669"/>
    <property type="project" value="UniProtKB-KW"/>
</dbReference>
<evidence type="ECO:0000256" key="22">
    <source>
        <dbReference type="PROSITE-ProRule" id="PRU00339"/>
    </source>
</evidence>